<dbReference type="Pfam" id="PF06122">
    <property type="entry name" value="TraH"/>
    <property type="match status" value="1"/>
</dbReference>
<dbReference type="AlphaFoldDB" id="A0AAJ1NTF4"/>
<evidence type="ECO:0000256" key="1">
    <source>
        <dbReference type="SAM" id="SignalP"/>
    </source>
</evidence>
<name>A0AAJ1NTF4_9ENTR</name>
<keyword evidence="1" id="KW-0732">Signal</keyword>
<evidence type="ECO:0000313" key="3">
    <source>
        <dbReference type="Proteomes" id="UP001159937"/>
    </source>
</evidence>
<protein>
    <submittedName>
        <fullName evidence="2">Conjugal transfer protein TraH</fullName>
    </submittedName>
</protein>
<dbReference type="InterPro" id="IPR010927">
    <property type="entry name" value="T4SS_TraH"/>
</dbReference>
<feature type="signal peptide" evidence="1">
    <location>
        <begin position="1"/>
        <end position="38"/>
    </location>
</feature>
<sequence>MHLFSSSSRTFHFHKIRIRLPLILLSCLLGGISFNAPADVNGDMNNFFNKLGFASNTSQPQVWQGQAAGYASGGSLYARTQVKTIQLVSMTLPDINAGCGGIDAYLGSFSFINSEQLQRFGKQIMSNAAGYFFDLALQTTVPEIKTAKDFLQKMASDINSMNLSSCQAAQGIVGGLFPRTQVAQQKVCQDIAGESNIFADWAASRQGCSVGGQMGKVQDKASDKDKERVMKNINIMWNALSKNRLFDGNKELKEFVMTLTGTLVFGENSEITPLPARTTDQDLIKAMMEGGTAKIYHCNDSEKCLKVVADATVTIAADKALKSQISTLLSSIQSKAVMDQALTEQEKGFISSTTIPVFKYIVDPQMLGISNTLIYQLTDYIGYDILLQYIQELIQQARAMIATGNYPQSTMELIMENLNQASVQIAAFQARVQVQQDAMLVVDRQMSYMRQQVSARMMTRYQNNYHFGGSL</sequence>
<gene>
    <name evidence="2" type="ORF">N5C89_21115</name>
</gene>
<comment type="caution">
    <text evidence="2">The sequence shown here is derived from an EMBL/GenBank/DDBJ whole genome shotgun (WGS) entry which is preliminary data.</text>
</comment>
<dbReference type="EMBL" id="JAOCBF010000032">
    <property type="protein sequence ID" value="MDH0965340.1"/>
    <property type="molecule type" value="Genomic_DNA"/>
</dbReference>
<feature type="chain" id="PRO_5042510690" evidence="1">
    <location>
        <begin position="39"/>
        <end position="471"/>
    </location>
</feature>
<dbReference type="NCBIfam" id="NF010279">
    <property type="entry name" value="PRK13723.1"/>
    <property type="match status" value="1"/>
</dbReference>
<evidence type="ECO:0000313" key="2">
    <source>
        <dbReference type="EMBL" id="MDH0965340.1"/>
    </source>
</evidence>
<dbReference type="Proteomes" id="UP001159937">
    <property type="component" value="Unassembled WGS sequence"/>
</dbReference>
<accession>A0AAJ1NTF4</accession>
<organism evidence="2 3">
    <name type="scientific">Klebsiella michiganensis</name>
    <dbReference type="NCBI Taxonomy" id="1134687"/>
    <lineage>
        <taxon>Bacteria</taxon>
        <taxon>Pseudomonadati</taxon>
        <taxon>Pseudomonadota</taxon>
        <taxon>Gammaproteobacteria</taxon>
        <taxon>Enterobacterales</taxon>
        <taxon>Enterobacteriaceae</taxon>
        <taxon>Klebsiella/Raoultella group</taxon>
        <taxon>Klebsiella</taxon>
    </lineage>
</organism>
<reference evidence="2" key="1">
    <citation type="submission" date="2022-09" db="EMBL/GenBank/DDBJ databases">
        <title>Intensive care unit water sources are persistently colonized with multi-drug resistant bacteria and are the site of extensive horizontal gene transfer of antibiotic resistance genes.</title>
        <authorList>
            <person name="Diorio-Toth L."/>
        </authorList>
    </citation>
    <scope>NUCLEOTIDE SEQUENCE</scope>
    <source>
        <strain evidence="2">GD03918</strain>
    </source>
</reference>
<proteinExistence type="predicted"/>